<dbReference type="InterPro" id="IPR007271">
    <property type="entry name" value="Nuc_sug_transpt"/>
</dbReference>
<dbReference type="AlphaFoldDB" id="A0AAI9WW94"/>
<keyword evidence="7" id="KW-1185">Reference proteome</keyword>
<evidence type="ECO:0000313" key="7">
    <source>
        <dbReference type="Proteomes" id="UP001202479"/>
    </source>
</evidence>
<evidence type="ECO:0000256" key="2">
    <source>
        <dbReference type="ARBA" id="ARBA00022692"/>
    </source>
</evidence>
<name>A0AAI9WW94_9ASCO</name>
<dbReference type="GO" id="GO:0015165">
    <property type="term" value="F:pyrimidine nucleotide-sugar transmembrane transporter activity"/>
    <property type="evidence" value="ECO:0007669"/>
    <property type="project" value="InterPro"/>
</dbReference>
<evidence type="ECO:0000256" key="3">
    <source>
        <dbReference type="ARBA" id="ARBA00022989"/>
    </source>
</evidence>
<dbReference type="SUPFAM" id="SSF103481">
    <property type="entry name" value="Multidrug resistance efflux transporter EmrE"/>
    <property type="match status" value="1"/>
</dbReference>
<dbReference type="Pfam" id="PF04142">
    <property type="entry name" value="Nuc_sug_transp"/>
    <property type="match status" value="1"/>
</dbReference>
<evidence type="ECO:0000256" key="4">
    <source>
        <dbReference type="ARBA" id="ARBA00023136"/>
    </source>
</evidence>
<evidence type="ECO:0000256" key="1">
    <source>
        <dbReference type="ARBA" id="ARBA00004141"/>
    </source>
</evidence>
<dbReference type="InterPro" id="IPR037185">
    <property type="entry name" value="EmrE-like"/>
</dbReference>
<proteinExistence type="predicted"/>
<evidence type="ECO:0000313" key="6">
    <source>
        <dbReference type="EMBL" id="KAI3402514.1"/>
    </source>
</evidence>
<dbReference type="GO" id="GO:0000139">
    <property type="term" value="C:Golgi membrane"/>
    <property type="evidence" value="ECO:0007669"/>
    <property type="project" value="InterPro"/>
</dbReference>
<evidence type="ECO:0000256" key="5">
    <source>
        <dbReference type="SAM" id="Phobius"/>
    </source>
</evidence>
<dbReference type="PANTHER" id="PTHR13146">
    <property type="match status" value="1"/>
</dbReference>
<keyword evidence="3 5" id="KW-1133">Transmembrane helix</keyword>
<feature type="transmembrane region" description="Helical" evidence="5">
    <location>
        <begin position="352"/>
        <end position="373"/>
    </location>
</feature>
<feature type="transmembrane region" description="Helical" evidence="5">
    <location>
        <begin position="247"/>
        <end position="269"/>
    </location>
</feature>
<keyword evidence="2 5" id="KW-0812">Transmembrane</keyword>
<dbReference type="EMBL" id="JAHUZD010000143">
    <property type="protein sequence ID" value="KAI3402514.1"/>
    <property type="molecule type" value="Genomic_DNA"/>
</dbReference>
<feature type="transmembrane region" description="Helical" evidence="5">
    <location>
        <begin position="52"/>
        <end position="72"/>
    </location>
</feature>
<accession>A0AAI9WW94</accession>
<feature type="transmembrane region" description="Helical" evidence="5">
    <location>
        <begin position="298"/>
        <end position="317"/>
    </location>
</feature>
<dbReference type="PIRSF" id="PIRSF036436">
    <property type="entry name" value="UCP036436"/>
    <property type="match status" value="1"/>
</dbReference>
<dbReference type="RefSeq" id="XP_049178261.1">
    <property type="nucleotide sequence ID" value="XM_049326063.1"/>
</dbReference>
<organism evidence="6 7">
    <name type="scientific">Candida oxycetoniae</name>
    <dbReference type="NCBI Taxonomy" id="497107"/>
    <lineage>
        <taxon>Eukaryota</taxon>
        <taxon>Fungi</taxon>
        <taxon>Dikarya</taxon>
        <taxon>Ascomycota</taxon>
        <taxon>Saccharomycotina</taxon>
        <taxon>Pichiomycetes</taxon>
        <taxon>Debaryomycetaceae</taxon>
        <taxon>Candida/Lodderomyces clade</taxon>
        <taxon>Candida</taxon>
    </lineage>
</organism>
<gene>
    <name evidence="6" type="ORF">KGF56_004606</name>
</gene>
<sequence>MAGTLSLYAIVSGTLITGAANSLLTKYQDNQCVKHCSSLDDPTLRQNFNQPVIQTLQMFLGEFAMLFVYLIYRYYNNVEKLALQASVENDAAVKTNDGKIGLFQNWRLAIPAICDLSCTTLLNVGLIYTPVSIYQMTRGSVVLFVAVLSVIFLKRKITKLQWASLAFVSLGVAIVGLSGSRNSGNTSDGKSVSALSAANTTTTTTSAAGLLIFGIILIVLATSLQGIQFVVEEHILAKNPIMPLQLVYIEGFFGVVTIFVFMIIFNYIFSWLDTPAEFGDSQFNMIEAFRQVLTNRTVLISSILIMISIAGFNYCGLSITHRISATARSTVDTCRTLIVWIVALIMQWERFYFLQLMGFVVLVFGTLCFNGVLTAENWKFVPNWLKEKDNDFAEISATAEETRTLIEEFEEFENRT</sequence>
<reference evidence="6" key="1">
    <citation type="journal article" date="2022" name="DNA Res.">
        <title>Genome analysis of five recently described species of the CUG-Ser clade uncovers Candida theae as a new hybrid lineage with pathogenic potential in the Candida parapsilosis species complex.</title>
        <authorList>
            <person name="Mixao V."/>
            <person name="Del Olmo V."/>
            <person name="Hegedusova E."/>
            <person name="Saus E."/>
            <person name="Pryszcz L."/>
            <person name="Cillingova A."/>
            <person name="Nosek J."/>
            <person name="Gabaldon T."/>
        </authorList>
    </citation>
    <scope>NUCLEOTIDE SEQUENCE</scope>
    <source>
        <strain evidence="6">CBS 10844</strain>
    </source>
</reference>
<feature type="transmembrane region" description="Helical" evidence="5">
    <location>
        <begin position="207"/>
        <end position="227"/>
    </location>
</feature>
<keyword evidence="4 5" id="KW-0472">Membrane</keyword>
<comment type="caution">
    <text evidence="6">The sequence shown here is derived from an EMBL/GenBank/DDBJ whole genome shotgun (WGS) entry which is preliminary data.</text>
</comment>
<protein>
    <submittedName>
        <fullName evidence="6">Uncharacterized protein</fullName>
    </submittedName>
</protein>
<dbReference type="PANTHER" id="PTHR13146:SF0">
    <property type="entry name" value="SOLUTE CARRIER FAMILY 35 MEMBER F6"/>
    <property type="match status" value="1"/>
</dbReference>
<dbReference type="Gene3D" id="1.10.3730.20">
    <property type="match status" value="1"/>
</dbReference>
<dbReference type="GeneID" id="73382221"/>
<dbReference type="Proteomes" id="UP001202479">
    <property type="component" value="Unassembled WGS sequence"/>
</dbReference>
<dbReference type="InterPro" id="IPR012404">
    <property type="entry name" value="UCP036436"/>
</dbReference>
<comment type="subcellular location">
    <subcellularLocation>
        <location evidence="1">Membrane</location>
        <topology evidence="1">Multi-pass membrane protein</topology>
    </subcellularLocation>
</comment>
<feature type="transmembrane region" description="Helical" evidence="5">
    <location>
        <begin position="133"/>
        <end position="153"/>
    </location>
</feature>